<feature type="compositionally biased region" description="Low complexity" evidence="2">
    <location>
        <begin position="91"/>
        <end position="111"/>
    </location>
</feature>
<feature type="domain" description="DUF4378" evidence="3">
    <location>
        <begin position="757"/>
        <end position="930"/>
    </location>
</feature>
<dbReference type="PANTHER" id="PTHR31680">
    <property type="entry name" value="LONGIFOLIA PROTEIN"/>
    <property type="match status" value="1"/>
</dbReference>
<protein>
    <recommendedName>
        <fullName evidence="7">DUF4378 domain-containing protein</fullName>
    </recommendedName>
</protein>
<reference evidence="5" key="1">
    <citation type="submission" date="2020-01" db="EMBL/GenBank/DDBJ databases">
        <authorList>
            <person name="Mishra B."/>
        </authorList>
    </citation>
    <scope>NUCLEOTIDE SEQUENCE [LARGE SCALE GENOMIC DNA]</scope>
</reference>
<feature type="region of interest" description="Disordered" evidence="2">
    <location>
        <begin position="319"/>
        <end position="346"/>
    </location>
</feature>
<proteinExistence type="predicted"/>
<feature type="coiled-coil region" evidence="1">
    <location>
        <begin position="851"/>
        <end position="878"/>
    </location>
</feature>
<dbReference type="Proteomes" id="UP000467841">
    <property type="component" value="Unassembled WGS sequence"/>
</dbReference>
<feature type="region of interest" description="Disordered" evidence="2">
    <location>
        <begin position="255"/>
        <end position="276"/>
    </location>
</feature>
<feature type="region of interest" description="Disordered" evidence="2">
    <location>
        <begin position="501"/>
        <end position="626"/>
    </location>
</feature>
<dbReference type="InterPro" id="IPR032795">
    <property type="entry name" value="DUF3741-assoc"/>
</dbReference>
<dbReference type="GO" id="GO:0051513">
    <property type="term" value="P:regulation of monopolar cell growth"/>
    <property type="evidence" value="ECO:0007669"/>
    <property type="project" value="InterPro"/>
</dbReference>
<feature type="region of interest" description="Disordered" evidence="2">
    <location>
        <begin position="425"/>
        <end position="458"/>
    </location>
</feature>
<comment type="caution">
    <text evidence="5">The sequence shown here is derived from an EMBL/GenBank/DDBJ whole genome shotgun (WGS) entry which is preliminary data.</text>
</comment>
<feature type="compositionally biased region" description="Polar residues" evidence="2">
    <location>
        <begin position="427"/>
        <end position="458"/>
    </location>
</feature>
<dbReference type="AlphaFoldDB" id="A0A6D2JQI2"/>
<dbReference type="InterPro" id="IPR025486">
    <property type="entry name" value="DUF4378"/>
</dbReference>
<sequence length="942" mass="105444">MAAKLLHTLADDNSELQKKIGCMNGIFQIFDRHHVLTNRRKSLTLGNAHVNSINFERDSVDAVYQQRPTFKSQDSNLNNGNESTEKLTRPSTESSRVSFSSSCSSSSPLYSEVNREAQPEISASDRVIFPESPTSDPVMSQGGGFAPHMGLDLRDVVRDSMYREARGHNNRREDSPRPYGLMQSTPVDFNQSCKALAKLRKTSQHYYNEVDMKDASRYYVDSRDKLKSGKKVKELPRLSLDSRDHVDLKSCTKLSESFSRSSSMNKSSGSPKRPPSVVAKLMGLETLPGSPLGRDKINMFDDNSDHHFSRSLRENSFNRTIRLSPSSPRSSAKDLPSSSSSSYSPRWRNSEFVMKPLSSLRYPIEPAPWKQTDRNRFLQKQATRPVKALSQSMEGRLKDLELKHSGIDLRAFKEIIEAMQSKGVFDTQKQQPQCSNLEPQRDSATSNQDARGLQNQVTRGPIVIMKPARLVENSGIPSSSLIPIHSLSGLNTTCREETVNVQRKVAKGRSSVDNKTSSRNVRSSQVSKESSFKNPGCASSRLHQMKKHENDKRSRPPTTPSSDSSKSRRQTNRQPEESTTPPGGKRRPRAQRSLQKKDDQLRQTSSKSRTETEATVAIDQAGGGKSPSVIEAAKAVVSNLMQHKSIPKLSEDGSPEHPSPVSVLNASIYREIKPSPVKMQASEGSGNGLIEHCEEDQWNPAYSFSETTTSFSPEVNRKKLENVEHLVQKLKRLNSSHDEASQDYIASLCENNDPNTDHRYISEILLASGLLLRDLGSELTTFQLHSSGHPINPELFLVLEQTKGSSSSSSNEKLNRRLVFDAVNEMLVKKLAFVEGSADQWMKSDKAMKRVLSAQQLLKELCSEIETLQNQAKKRSDDFLLLEEQEEDFLKCILDEDMATQSGKWTDFDDVIPGLVLHLERLLFKDLVSEIVHGEIGPLQEN</sequence>
<feature type="region of interest" description="Disordered" evidence="2">
    <location>
        <begin position="68"/>
        <end position="126"/>
    </location>
</feature>
<evidence type="ECO:0000256" key="1">
    <source>
        <dbReference type="SAM" id="Coils"/>
    </source>
</evidence>
<keyword evidence="6" id="KW-1185">Reference proteome</keyword>
<keyword evidence="1" id="KW-0175">Coiled coil</keyword>
<evidence type="ECO:0000259" key="4">
    <source>
        <dbReference type="Pfam" id="PF14383"/>
    </source>
</evidence>
<name>A0A6D2JQI2_9BRAS</name>
<dbReference type="OrthoDB" id="769613at2759"/>
<dbReference type="Pfam" id="PF14383">
    <property type="entry name" value="VARLMGL"/>
    <property type="match status" value="1"/>
</dbReference>
<dbReference type="InterPro" id="IPR033334">
    <property type="entry name" value="LNG1/2"/>
</dbReference>
<feature type="compositionally biased region" description="Low complexity" evidence="2">
    <location>
        <begin position="326"/>
        <end position="346"/>
    </location>
</feature>
<evidence type="ECO:0000256" key="2">
    <source>
        <dbReference type="SAM" id="MobiDB-lite"/>
    </source>
</evidence>
<organism evidence="5 6">
    <name type="scientific">Microthlaspi erraticum</name>
    <dbReference type="NCBI Taxonomy" id="1685480"/>
    <lineage>
        <taxon>Eukaryota</taxon>
        <taxon>Viridiplantae</taxon>
        <taxon>Streptophyta</taxon>
        <taxon>Embryophyta</taxon>
        <taxon>Tracheophyta</taxon>
        <taxon>Spermatophyta</taxon>
        <taxon>Magnoliopsida</taxon>
        <taxon>eudicotyledons</taxon>
        <taxon>Gunneridae</taxon>
        <taxon>Pentapetalae</taxon>
        <taxon>rosids</taxon>
        <taxon>malvids</taxon>
        <taxon>Brassicales</taxon>
        <taxon>Brassicaceae</taxon>
        <taxon>Coluteocarpeae</taxon>
        <taxon>Microthlaspi</taxon>
    </lineage>
</organism>
<gene>
    <name evidence="5" type="ORF">MERR_LOCUS31148</name>
</gene>
<feature type="domain" description="DUF3741" evidence="4">
    <location>
        <begin position="269"/>
        <end position="289"/>
    </location>
</feature>
<feature type="compositionally biased region" description="Polar residues" evidence="2">
    <location>
        <begin position="511"/>
        <end position="533"/>
    </location>
</feature>
<dbReference type="EMBL" id="CACVBM020001288">
    <property type="protein sequence ID" value="CAA7043913.1"/>
    <property type="molecule type" value="Genomic_DNA"/>
</dbReference>
<evidence type="ECO:0000259" key="3">
    <source>
        <dbReference type="Pfam" id="PF14309"/>
    </source>
</evidence>
<feature type="compositionally biased region" description="Low complexity" evidence="2">
    <location>
        <begin position="255"/>
        <end position="270"/>
    </location>
</feature>
<evidence type="ECO:0000313" key="5">
    <source>
        <dbReference type="EMBL" id="CAA7043913.1"/>
    </source>
</evidence>
<accession>A0A6D2JQI2</accession>
<dbReference type="Pfam" id="PF14309">
    <property type="entry name" value="DUF4378"/>
    <property type="match status" value="1"/>
</dbReference>
<dbReference type="PANTHER" id="PTHR31680:SF9">
    <property type="entry name" value="LONGIFOLIA PROTEIN"/>
    <property type="match status" value="1"/>
</dbReference>
<feature type="compositionally biased region" description="Polar residues" evidence="2">
    <location>
        <begin position="68"/>
        <end position="82"/>
    </location>
</feature>
<evidence type="ECO:0008006" key="7">
    <source>
        <dbReference type="Google" id="ProtNLM"/>
    </source>
</evidence>
<evidence type="ECO:0000313" key="6">
    <source>
        <dbReference type="Proteomes" id="UP000467841"/>
    </source>
</evidence>